<protein>
    <submittedName>
        <fullName evidence="1">Uncharacterized protein</fullName>
    </submittedName>
</protein>
<dbReference type="AlphaFoldDB" id="A0A1V9F3I9"/>
<organism evidence="1 2">
    <name type="scientific">Niastella populi</name>
    <dbReference type="NCBI Taxonomy" id="550983"/>
    <lineage>
        <taxon>Bacteria</taxon>
        <taxon>Pseudomonadati</taxon>
        <taxon>Bacteroidota</taxon>
        <taxon>Chitinophagia</taxon>
        <taxon>Chitinophagales</taxon>
        <taxon>Chitinophagaceae</taxon>
        <taxon>Niastella</taxon>
    </lineage>
</organism>
<comment type="caution">
    <text evidence="1">The sequence shown here is derived from an EMBL/GenBank/DDBJ whole genome shotgun (WGS) entry which is preliminary data.</text>
</comment>
<dbReference type="EMBL" id="LWBP01000211">
    <property type="protein sequence ID" value="OQP52901.1"/>
    <property type="molecule type" value="Genomic_DNA"/>
</dbReference>
<dbReference type="STRING" id="550983.A4R26_28120"/>
<evidence type="ECO:0000313" key="2">
    <source>
        <dbReference type="Proteomes" id="UP000192276"/>
    </source>
</evidence>
<reference evidence="2" key="1">
    <citation type="submission" date="2016-04" db="EMBL/GenBank/DDBJ databases">
        <authorList>
            <person name="Chen L."/>
            <person name="Zhuang W."/>
            <person name="Wang G."/>
        </authorList>
    </citation>
    <scope>NUCLEOTIDE SEQUENCE [LARGE SCALE GENOMIC DNA]</scope>
    <source>
        <strain evidence="2">208</strain>
    </source>
</reference>
<proteinExistence type="predicted"/>
<name>A0A1V9F3I9_9BACT</name>
<evidence type="ECO:0000313" key="1">
    <source>
        <dbReference type="EMBL" id="OQP52901.1"/>
    </source>
</evidence>
<dbReference type="RefSeq" id="WP_081169653.1">
    <property type="nucleotide sequence ID" value="NZ_LWBP01000211.1"/>
</dbReference>
<gene>
    <name evidence="1" type="ORF">A4R26_28120</name>
</gene>
<dbReference type="Proteomes" id="UP000192276">
    <property type="component" value="Unassembled WGS sequence"/>
</dbReference>
<dbReference type="OrthoDB" id="1492492at2"/>
<sequence length="187" mass="21916">MLTLIDKINQIEFHGRGYELLDVLDALYNIVSKNLGENEKVMLRYDLDHYYHEKGRWLVHKTFAGGIIFLREPEVINKIKIQFHSDSNEAGATVEYASEKRNARNIKYKPTAGQIESMTWSMEHIFPNFIKHSKNIKVILMAIIGKISKHICESYKKDSWFMQFEKPFDIELFLDGGLELIYKVEVD</sequence>
<keyword evidence="2" id="KW-1185">Reference proteome</keyword>
<accession>A0A1V9F3I9</accession>